<comment type="subcellular location">
    <subcellularLocation>
        <location evidence="1">Cell inner membrane</location>
        <topology evidence="1">Multi-pass membrane protein</topology>
    </subcellularLocation>
    <subcellularLocation>
        <location evidence="8">Cell membrane</location>
        <topology evidence="8">Multi-pass membrane protein</topology>
    </subcellularLocation>
</comment>
<evidence type="ECO:0000259" key="9">
    <source>
        <dbReference type="PROSITE" id="PS50928"/>
    </source>
</evidence>
<evidence type="ECO:0000256" key="4">
    <source>
        <dbReference type="ARBA" id="ARBA00022475"/>
    </source>
</evidence>
<feature type="transmembrane region" description="Helical" evidence="8">
    <location>
        <begin position="20"/>
        <end position="45"/>
    </location>
</feature>
<dbReference type="InterPro" id="IPR010065">
    <property type="entry name" value="AA_ABC_transptr_permease_3TM"/>
</dbReference>
<dbReference type="InterPro" id="IPR000515">
    <property type="entry name" value="MetI-like"/>
</dbReference>
<feature type="transmembrane region" description="Helical" evidence="8">
    <location>
        <begin position="165"/>
        <end position="182"/>
    </location>
</feature>
<dbReference type="PANTHER" id="PTHR30614:SF36">
    <property type="entry name" value="ABC TRANSPORTER MEMBRANE-SPANNING PERMEASE-GLUTAMINE TRANSPORT"/>
    <property type="match status" value="1"/>
</dbReference>
<feature type="transmembrane region" description="Helical" evidence="8">
    <location>
        <begin position="125"/>
        <end position="145"/>
    </location>
</feature>
<feature type="transmembrane region" description="Helical" evidence="8">
    <location>
        <begin position="52"/>
        <end position="77"/>
    </location>
</feature>
<dbReference type="PANTHER" id="PTHR30614">
    <property type="entry name" value="MEMBRANE COMPONENT OF AMINO ACID ABC TRANSPORTER"/>
    <property type="match status" value="1"/>
</dbReference>
<feature type="transmembrane region" description="Helical" evidence="8">
    <location>
        <begin position="83"/>
        <end position="104"/>
    </location>
</feature>
<dbReference type="Pfam" id="PF00528">
    <property type="entry name" value="BPD_transp_1"/>
    <property type="match status" value="1"/>
</dbReference>
<evidence type="ECO:0000256" key="1">
    <source>
        <dbReference type="ARBA" id="ARBA00004429"/>
    </source>
</evidence>
<dbReference type="SUPFAM" id="SSF161098">
    <property type="entry name" value="MetI-like"/>
    <property type="match status" value="1"/>
</dbReference>
<keyword evidence="5 8" id="KW-0812">Transmembrane</keyword>
<evidence type="ECO:0000256" key="8">
    <source>
        <dbReference type="RuleBase" id="RU363032"/>
    </source>
</evidence>
<evidence type="ECO:0000313" key="10">
    <source>
        <dbReference type="EMBL" id="XBJ30089.1"/>
    </source>
</evidence>
<dbReference type="InterPro" id="IPR035906">
    <property type="entry name" value="MetI-like_sf"/>
</dbReference>
<dbReference type="InterPro" id="IPR043429">
    <property type="entry name" value="ArtM/GltK/GlnP/TcyL/YhdX-like"/>
</dbReference>
<dbReference type="PROSITE" id="PS50928">
    <property type="entry name" value="ABC_TM1"/>
    <property type="match status" value="1"/>
</dbReference>
<dbReference type="GO" id="GO:0043190">
    <property type="term" value="C:ATP-binding cassette (ABC) transporter complex"/>
    <property type="evidence" value="ECO:0007669"/>
    <property type="project" value="InterPro"/>
</dbReference>
<feature type="transmembrane region" description="Helical" evidence="8">
    <location>
        <begin position="189"/>
        <end position="213"/>
    </location>
</feature>
<evidence type="ECO:0000256" key="7">
    <source>
        <dbReference type="ARBA" id="ARBA00023136"/>
    </source>
</evidence>
<dbReference type="RefSeq" id="WP_348519100.1">
    <property type="nucleotide sequence ID" value="NZ_CP155620.1"/>
</dbReference>
<evidence type="ECO:0000256" key="6">
    <source>
        <dbReference type="ARBA" id="ARBA00022989"/>
    </source>
</evidence>
<dbReference type="EMBL" id="CP155620">
    <property type="protein sequence ID" value="XBJ30089.1"/>
    <property type="molecule type" value="Genomic_DNA"/>
</dbReference>
<keyword evidence="6 8" id="KW-1133">Transmembrane helix</keyword>
<reference evidence="10" key="1">
    <citation type="submission" date="2024-05" db="EMBL/GenBank/DDBJ databases">
        <title>Campylobacter coli isolated from environmental waters in Slovenia.</title>
        <authorList>
            <person name="Zautner A.E."/>
            <person name="Bunk B."/>
            <person name="Riedel T."/>
            <person name="Sproeer C."/>
        </authorList>
    </citation>
    <scope>NUCLEOTIDE SEQUENCE</scope>
    <source>
        <strain evidence="10">CCS1377</strain>
    </source>
</reference>
<comment type="similarity">
    <text evidence="2">Belongs to the binding-protein-dependent transport system permease family. HisMQ subfamily.</text>
</comment>
<dbReference type="GO" id="GO:0022857">
    <property type="term" value="F:transmembrane transporter activity"/>
    <property type="evidence" value="ECO:0007669"/>
    <property type="project" value="InterPro"/>
</dbReference>
<dbReference type="AlphaFoldDB" id="A0AAU7EAX1"/>
<feature type="domain" description="ABC transmembrane type-1" evidence="9">
    <location>
        <begin position="21"/>
        <end position="211"/>
    </location>
</feature>
<name>A0AAU7EAX1_9BACT</name>
<proteinExistence type="inferred from homology"/>
<dbReference type="Gene3D" id="1.10.3720.10">
    <property type="entry name" value="MetI-like"/>
    <property type="match status" value="1"/>
</dbReference>
<keyword evidence="3 8" id="KW-0813">Transport</keyword>
<sequence>MLDLIQEIFNYSTIMRLLGGLWLTLEISFISITISILGGLFFGILMSLKKRYIYFLCRFCLEFVRVMPLIVWLFVVYFGLARWLGMDINAFMATVIVFSIWGVFEMMDLVRSALQSIPKHQYESASSLGLSKPNVFIFVIIPQILRRLTPMSMNLFTRMIKSTTFAYFIGVIELFKVAQQIIELHRNEIVAPFLVFGLVFFIYFIICYFITLYSKYLERKWS</sequence>
<dbReference type="GO" id="GO:0006865">
    <property type="term" value="P:amino acid transport"/>
    <property type="evidence" value="ECO:0007669"/>
    <property type="project" value="TreeGrafter"/>
</dbReference>
<evidence type="ECO:0000256" key="3">
    <source>
        <dbReference type="ARBA" id="ARBA00022448"/>
    </source>
</evidence>
<dbReference type="CDD" id="cd06261">
    <property type="entry name" value="TM_PBP2"/>
    <property type="match status" value="1"/>
</dbReference>
<gene>
    <name evidence="10" type="ORF">AAH949_04495</name>
</gene>
<keyword evidence="4" id="KW-1003">Cell membrane</keyword>
<protein>
    <submittedName>
        <fullName evidence="10">Amino acid ABC transporter permease</fullName>
    </submittedName>
</protein>
<organism evidence="10">
    <name type="scientific">Campylobacter sp. CCS1377</name>
    <dbReference type="NCBI Taxonomy" id="3158229"/>
    <lineage>
        <taxon>Bacteria</taxon>
        <taxon>Pseudomonadati</taxon>
        <taxon>Campylobacterota</taxon>
        <taxon>Epsilonproteobacteria</taxon>
        <taxon>Campylobacterales</taxon>
        <taxon>Campylobacteraceae</taxon>
        <taxon>Campylobacter</taxon>
    </lineage>
</organism>
<accession>A0AAU7EAX1</accession>
<dbReference type="NCBIfam" id="TIGR01726">
    <property type="entry name" value="HEQRo_perm_3TM"/>
    <property type="match status" value="1"/>
</dbReference>
<evidence type="ECO:0000256" key="2">
    <source>
        <dbReference type="ARBA" id="ARBA00010072"/>
    </source>
</evidence>
<keyword evidence="7 8" id="KW-0472">Membrane</keyword>
<evidence type="ECO:0000256" key="5">
    <source>
        <dbReference type="ARBA" id="ARBA00022692"/>
    </source>
</evidence>